<feature type="region of interest" description="Disordered" evidence="2">
    <location>
        <begin position="1"/>
        <end position="23"/>
    </location>
</feature>
<feature type="coiled-coil region" evidence="1">
    <location>
        <begin position="41"/>
        <end position="82"/>
    </location>
</feature>
<dbReference type="AlphaFoldDB" id="A2I5E6"/>
<dbReference type="PANTHER" id="PTHR33437:SF2">
    <property type="entry name" value="OS06G0361200 PROTEIN"/>
    <property type="match status" value="1"/>
</dbReference>
<accession>A2I5E6</accession>
<evidence type="ECO:0000256" key="2">
    <source>
        <dbReference type="SAM" id="MobiDB-lite"/>
    </source>
</evidence>
<evidence type="ECO:0000256" key="1">
    <source>
        <dbReference type="SAM" id="Coils"/>
    </source>
</evidence>
<keyword evidence="1" id="KW-0175">Coiled coil</keyword>
<feature type="region of interest" description="Disordered" evidence="2">
    <location>
        <begin position="86"/>
        <end position="108"/>
    </location>
</feature>
<reference evidence="3" key="1">
    <citation type="submission" date="2006-11" db="EMBL/GenBank/DDBJ databases">
        <authorList>
            <person name="Kuykendall L.D."/>
            <person name="Shao J."/>
            <person name="Murphy T."/>
        </authorList>
    </citation>
    <scope>NUCLEOTIDE SEQUENCE</scope>
</reference>
<evidence type="ECO:0000313" key="3">
    <source>
        <dbReference type="EMBL" id="ABM55241.1"/>
    </source>
</evidence>
<organism evidence="3">
    <name type="scientific">Beta vulgaris</name>
    <name type="common">Sugar beet</name>
    <dbReference type="NCBI Taxonomy" id="161934"/>
    <lineage>
        <taxon>Eukaryota</taxon>
        <taxon>Viridiplantae</taxon>
        <taxon>Streptophyta</taxon>
        <taxon>Embryophyta</taxon>
        <taxon>Tracheophyta</taxon>
        <taxon>Spermatophyta</taxon>
        <taxon>Magnoliopsida</taxon>
        <taxon>eudicotyledons</taxon>
        <taxon>Gunneridae</taxon>
        <taxon>Pentapetalae</taxon>
        <taxon>Caryophyllales</taxon>
        <taxon>Chenopodiaceae</taxon>
        <taxon>Betoideae</taxon>
        <taxon>Beta</taxon>
    </lineage>
</organism>
<sequence length="302" mass="34192">MVAKRRFVHDSNKSFPQSVDPSTKSINGATDVNVSVMTIEANTMEEELANMKMLIHKLAKENEEKEEQIKFQSKQLVALTKKLEKRPIGESEGDSGGSKFSMKSKTSAKDGAIHGDSFNFQQIQDMIATAVKRQLGGDFDGNDHYTKPYTKRIDALEMPMGYQPPKFMHFDGIGNPKQHIAHFVETCNNAGTEGDLLVKQFVRSLKGVAFDCTRRIVSMIELTQTTQLEDEPVIEYINRWRTLCLQCKDHLSKASAVELCTQGIHWDLTYILQGIKPNTFQELATRAHEMEMTIANHEENYD</sequence>
<reference evidence="3" key="2">
    <citation type="journal article" date="2009" name="Int J Plant Genomics">
        <title>A Nest of LTR Retrotransposons Adjacent the Disease Resistance-Priming Gene NPR1 in Beta vulgaris L. U.S. Hybrid H20.</title>
        <authorList>
            <person name="Kuykendall D."/>
            <person name="Shao J."/>
            <person name="Trimmer K."/>
        </authorList>
    </citation>
    <scope>NUCLEOTIDE SEQUENCE</scope>
</reference>
<name>A2I5E6_BETVU</name>
<proteinExistence type="predicted"/>
<feature type="compositionally biased region" description="Polar residues" evidence="2">
    <location>
        <begin position="13"/>
        <end position="23"/>
    </location>
</feature>
<protein>
    <submittedName>
        <fullName evidence="3">Retrotransposon protein</fullName>
    </submittedName>
</protein>
<dbReference type="PANTHER" id="PTHR33437">
    <property type="entry name" value="OS06G0361200 PROTEIN"/>
    <property type="match status" value="1"/>
</dbReference>
<dbReference type="EMBL" id="EF101866">
    <property type="protein sequence ID" value="ABM55241.1"/>
    <property type="molecule type" value="Genomic_DNA"/>
</dbReference>